<gene>
    <name evidence="3" type="primary">20198758</name>
    <name evidence="2" type="ORF">HELRODRAFT_160480</name>
</gene>
<reference evidence="3" key="3">
    <citation type="submission" date="2015-06" db="UniProtKB">
        <authorList>
            <consortium name="EnsemblMetazoa"/>
        </authorList>
    </citation>
    <scope>IDENTIFICATION</scope>
</reference>
<dbReference type="HOGENOM" id="CLU_1808284_0_0_1"/>
<accession>T1EQA8</accession>
<name>T1EQA8_HELRO</name>
<protein>
    <recommendedName>
        <fullName evidence="5">DUF389 domain-containing protein</fullName>
    </recommendedName>
</protein>
<dbReference type="EMBL" id="AMQM01000603">
    <property type="status" value="NOT_ANNOTATED_CDS"/>
    <property type="molecule type" value="Genomic_DNA"/>
</dbReference>
<feature type="transmembrane region" description="Helical" evidence="1">
    <location>
        <begin position="49"/>
        <end position="71"/>
    </location>
</feature>
<dbReference type="EMBL" id="KB096324">
    <property type="protein sequence ID" value="ESO06316.1"/>
    <property type="molecule type" value="Genomic_DNA"/>
</dbReference>
<keyword evidence="1" id="KW-1133">Transmembrane helix</keyword>
<dbReference type="GeneID" id="20198758"/>
<evidence type="ECO:0000256" key="1">
    <source>
        <dbReference type="SAM" id="Phobius"/>
    </source>
</evidence>
<dbReference type="PANTHER" id="PTHR20992">
    <property type="entry name" value="AT15442P-RELATED"/>
    <property type="match status" value="1"/>
</dbReference>
<keyword evidence="4" id="KW-1185">Reference proteome</keyword>
<reference evidence="2 4" key="2">
    <citation type="journal article" date="2013" name="Nature">
        <title>Insights into bilaterian evolution from three spiralian genomes.</title>
        <authorList>
            <person name="Simakov O."/>
            <person name="Marletaz F."/>
            <person name="Cho S.J."/>
            <person name="Edsinger-Gonzales E."/>
            <person name="Havlak P."/>
            <person name="Hellsten U."/>
            <person name="Kuo D.H."/>
            <person name="Larsson T."/>
            <person name="Lv J."/>
            <person name="Arendt D."/>
            <person name="Savage R."/>
            <person name="Osoegawa K."/>
            <person name="de Jong P."/>
            <person name="Grimwood J."/>
            <person name="Chapman J.A."/>
            <person name="Shapiro H."/>
            <person name="Aerts A."/>
            <person name="Otillar R.P."/>
            <person name="Terry A.Y."/>
            <person name="Boore J.L."/>
            <person name="Grigoriev I.V."/>
            <person name="Lindberg D.R."/>
            <person name="Seaver E.C."/>
            <person name="Weisblat D.A."/>
            <person name="Putnam N.H."/>
            <person name="Rokhsar D.S."/>
        </authorList>
    </citation>
    <scope>NUCLEOTIDE SEQUENCE</scope>
</reference>
<dbReference type="CTD" id="20198758"/>
<feature type="transmembrane region" description="Helical" evidence="1">
    <location>
        <begin position="98"/>
        <end position="117"/>
    </location>
</feature>
<keyword evidence="1" id="KW-0812">Transmembrane</keyword>
<dbReference type="InParanoid" id="T1EQA8"/>
<dbReference type="Pfam" id="PF04087">
    <property type="entry name" value="DUF389"/>
    <property type="match status" value="1"/>
</dbReference>
<evidence type="ECO:0000313" key="4">
    <source>
        <dbReference type="Proteomes" id="UP000015101"/>
    </source>
</evidence>
<proteinExistence type="predicted"/>
<dbReference type="Proteomes" id="UP000015101">
    <property type="component" value="Unassembled WGS sequence"/>
</dbReference>
<dbReference type="EnsemblMetazoa" id="HelroT160480">
    <property type="protein sequence ID" value="HelroP160480"/>
    <property type="gene ID" value="HelroG160480"/>
</dbReference>
<keyword evidence="1" id="KW-0472">Membrane</keyword>
<dbReference type="PANTHER" id="PTHR20992:SF9">
    <property type="entry name" value="AT15442P-RELATED"/>
    <property type="match status" value="1"/>
</dbReference>
<feature type="transmembrane region" description="Helical" evidence="1">
    <location>
        <begin position="12"/>
        <end position="37"/>
    </location>
</feature>
<evidence type="ECO:0000313" key="3">
    <source>
        <dbReference type="EnsemblMetazoa" id="HelroP160480"/>
    </source>
</evidence>
<dbReference type="RefSeq" id="XP_009015684.1">
    <property type="nucleotide sequence ID" value="XM_009017436.1"/>
</dbReference>
<dbReference type="eggNOG" id="ENOG502QWS6">
    <property type="taxonomic scope" value="Eukaryota"/>
</dbReference>
<evidence type="ECO:0000313" key="2">
    <source>
        <dbReference type="EMBL" id="ESO06316.1"/>
    </source>
</evidence>
<dbReference type="AlphaFoldDB" id="T1EQA8"/>
<dbReference type="InterPro" id="IPR005240">
    <property type="entry name" value="DUF389"/>
</dbReference>
<dbReference type="KEGG" id="hro:HELRODRAFT_160480"/>
<dbReference type="OrthoDB" id="543859at2759"/>
<organism evidence="3 4">
    <name type="scientific">Helobdella robusta</name>
    <name type="common">Californian leech</name>
    <dbReference type="NCBI Taxonomy" id="6412"/>
    <lineage>
        <taxon>Eukaryota</taxon>
        <taxon>Metazoa</taxon>
        <taxon>Spiralia</taxon>
        <taxon>Lophotrochozoa</taxon>
        <taxon>Annelida</taxon>
        <taxon>Clitellata</taxon>
        <taxon>Hirudinea</taxon>
        <taxon>Rhynchobdellida</taxon>
        <taxon>Glossiphoniidae</taxon>
        <taxon>Helobdella</taxon>
    </lineage>
</organism>
<reference evidence="4" key="1">
    <citation type="submission" date="2012-12" db="EMBL/GenBank/DDBJ databases">
        <authorList>
            <person name="Hellsten U."/>
            <person name="Grimwood J."/>
            <person name="Chapman J.A."/>
            <person name="Shapiro H."/>
            <person name="Aerts A."/>
            <person name="Otillar R.P."/>
            <person name="Terry A.Y."/>
            <person name="Boore J.L."/>
            <person name="Simakov O."/>
            <person name="Marletaz F."/>
            <person name="Cho S.-J."/>
            <person name="Edsinger-Gonzales E."/>
            <person name="Havlak P."/>
            <person name="Kuo D.-H."/>
            <person name="Larsson T."/>
            <person name="Lv J."/>
            <person name="Arendt D."/>
            <person name="Savage R."/>
            <person name="Osoegawa K."/>
            <person name="de Jong P."/>
            <person name="Lindberg D.R."/>
            <person name="Seaver E.C."/>
            <person name="Weisblat D.A."/>
            <person name="Putnam N.H."/>
            <person name="Grigoriev I.V."/>
            <person name="Rokhsar D.S."/>
        </authorList>
    </citation>
    <scope>NUCLEOTIDE SEQUENCE</scope>
</reference>
<sequence length="143" mass="14685">MIAGFGLAENSSVVLVASMLISPLMGPIIGFTFGIVIKNRELCKLSVRTELIGLSICLGYGFLFGLITGAIDNTSARYGADGVWPTYEMQARGMLRSLWVGIFIALPSGAGVALAILGGNTGSLVGVAISASLLPPLVNAVIG</sequence>
<evidence type="ECO:0008006" key="5">
    <source>
        <dbReference type="Google" id="ProtNLM"/>
    </source>
</evidence>